<proteinExistence type="predicted"/>
<reference evidence="1 2" key="1">
    <citation type="submission" date="2020-08" db="EMBL/GenBank/DDBJ databases">
        <title>Sequencing the genomes of 1000 actinobacteria strains.</title>
        <authorList>
            <person name="Klenk H.-P."/>
        </authorList>
    </citation>
    <scope>NUCLEOTIDE SEQUENCE [LARGE SCALE GENOMIC DNA]</scope>
    <source>
        <strain evidence="1 2">DSM 45362</strain>
    </source>
</reference>
<dbReference type="RefSeq" id="WP_184833909.1">
    <property type="nucleotide sequence ID" value="NZ_JACHMN010000002.1"/>
</dbReference>
<protein>
    <submittedName>
        <fullName evidence="1">Uncharacterized protein</fullName>
    </submittedName>
</protein>
<accession>A0A841BIT3</accession>
<organism evidence="1 2">
    <name type="scientific">Allocatelliglobosispora scoriae</name>
    <dbReference type="NCBI Taxonomy" id="643052"/>
    <lineage>
        <taxon>Bacteria</taxon>
        <taxon>Bacillati</taxon>
        <taxon>Actinomycetota</taxon>
        <taxon>Actinomycetes</taxon>
        <taxon>Micromonosporales</taxon>
        <taxon>Micromonosporaceae</taxon>
        <taxon>Allocatelliglobosispora</taxon>
    </lineage>
</organism>
<keyword evidence="2" id="KW-1185">Reference proteome</keyword>
<sequence length="74" mass="8265">MYLAKDHALRLLDEAATDRNDADRMWRTAIRDAIGSNAPLDRIAQHARTTIDTIRAISSGEPLPDLFFARTVAD</sequence>
<dbReference type="Proteomes" id="UP000587527">
    <property type="component" value="Unassembled WGS sequence"/>
</dbReference>
<dbReference type="AlphaFoldDB" id="A0A841BIT3"/>
<evidence type="ECO:0000313" key="1">
    <source>
        <dbReference type="EMBL" id="MBB5868174.1"/>
    </source>
</evidence>
<comment type="caution">
    <text evidence="1">The sequence shown here is derived from an EMBL/GenBank/DDBJ whole genome shotgun (WGS) entry which is preliminary data.</text>
</comment>
<gene>
    <name evidence="1" type="ORF">F4553_001553</name>
</gene>
<evidence type="ECO:0000313" key="2">
    <source>
        <dbReference type="Proteomes" id="UP000587527"/>
    </source>
</evidence>
<dbReference type="EMBL" id="JACHMN010000002">
    <property type="protein sequence ID" value="MBB5868174.1"/>
    <property type="molecule type" value="Genomic_DNA"/>
</dbReference>
<name>A0A841BIT3_9ACTN</name>